<evidence type="ECO:0000256" key="9">
    <source>
        <dbReference type="RuleBase" id="RU363064"/>
    </source>
</evidence>
<sequence length="455" mass="48502">MGAVQEVLDKIGGIIWGPPLLILLVGTGIFLTFRLTFIQVRLLPYSLKQVFSKQHDKKAEGDISQFQALMTAMAATVGVGNIVGVATAVATGGPGAIFWMWLAGFFGMATKYGEAILAVKYRVKDANGQMAGGPMYYLEHGLKQKWLGVLFALFGALAAFGIGNGTQSKAVADVVNSTFNVPHWITGIALVIFGALVILGGIKSIGRVTAFFVPIMALFYFIAGLTVVIMNFDIVPEAFALIFTDAFSGQAVAGGAIGTVIRFGVARGLFSNEAGLGSAPIAAAAAKTDMPGRQALISMTQVFFDTLVICSITGVTIVMSGKWKDASISAGDLTAQAFGTFLGDFGPYVVAIGLIFFATSTILGWSYYGEKCFQYLVPNPKLVFIYRIAFVLFIFVGATVTLDVIWSFADVMNGLMAIPNLIGLLGLSGVIIYETKRFQAKVKEEKEEKEAAKRA</sequence>
<keyword evidence="5 9" id="KW-0812">Transmembrane</keyword>
<evidence type="ECO:0000256" key="1">
    <source>
        <dbReference type="ARBA" id="ARBA00004651"/>
    </source>
</evidence>
<keyword evidence="6 9" id="KW-0769">Symport</keyword>
<feature type="transmembrane region" description="Helical" evidence="9">
    <location>
        <begin position="96"/>
        <end position="119"/>
    </location>
</feature>
<dbReference type="AlphaFoldDB" id="A0A3P5X5Y3"/>
<dbReference type="RefSeq" id="WP_124069273.1">
    <property type="nucleotide sequence ID" value="NZ_CBCRXF010000009.1"/>
</dbReference>
<accession>A0A3P5X5Y3</accession>
<dbReference type="OrthoDB" id="9804874at2"/>
<feature type="transmembrane region" description="Helical" evidence="9">
    <location>
        <begin position="20"/>
        <end position="47"/>
    </location>
</feature>
<dbReference type="NCBIfam" id="TIGR00835">
    <property type="entry name" value="agcS"/>
    <property type="match status" value="1"/>
</dbReference>
<feature type="transmembrane region" description="Helical" evidence="9">
    <location>
        <begin position="348"/>
        <end position="368"/>
    </location>
</feature>
<comment type="similarity">
    <text evidence="2 9">Belongs to the alanine or glycine:cation symporter (AGCS) (TC 2.A.25) family.</text>
</comment>
<dbReference type="GO" id="GO:0005886">
    <property type="term" value="C:plasma membrane"/>
    <property type="evidence" value="ECO:0007669"/>
    <property type="project" value="UniProtKB-SubCell"/>
</dbReference>
<dbReference type="PRINTS" id="PR00175">
    <property type="entry name" value="NAALASMPORT"/>
</dbReference>
<evidence type="ECO:0000256" key="8">
    <source>
        <dbReference type="ARBA" id="ARBA00023136"/>
    </source>
</evidence>
<organism evidence="10 11">
    <name type="scientific">Filibacter tadaridae</name>
    <dbReference type="NCBI Taxonomy" id="2483811"/>
    <lineage>
        <taxon>Bacteria</taxon>
        <taxon>Bacillati</taxon>
        <taxon>Bacillota</taxon>
        <taxon>Bacilli</taxon>
        <taxon>Bacillales</taxon>
        <taxon>Caryophanaceae</taxon>
        <taxon>Filibacter</taxon>
    </lineage>
</organism>
<keyword evidence="8 9" id="KW-0472">Membrane</keyword>
<dbReference type="PANTHER" id="PTHR30330:SF3">
    <property type="entry name" value="TRANSCRIPTIONAL REGULATOR, LRP FAMILY"/>
    <property type="match status" value="1"/>
</dbReference>
<evidence type="ECO:0000256" key="6">
    <source>
        <dbReference type="ARBA" id="ARBA00022847"/>
    </source>
</evidence>
<reference evidence="10 11" key="1">
    <citation type="submission" date="2018-11" db="EMBL/GenBank/DDBJ databases">
        <authorList>
            <person name="Criscuolo A."/>
        </authorList>
    </citation>
    <scope>NUCLEOTIDE SEQUENCE [LARGE SCALE GENOMIC DNA]</scope>
    <source>
        <strain evidence="10">ATB-66</strain>
    </source>
</reference>
<evidence type="ECO:0000313" key="10">
    <source>
        <dbReference type="EMBL" id="VDC22684.1"/>
    </source>
</evidence>
<dbReference type="Gene3D" id="1.20.1740.10">
    <property type="entry name" value="Amino acid/polyamine transporter I"/>
    <property type="match status" value="1"/>
</dbReference>
<evidence type="ECO:0000256" key="7">
    <source>
        <dbReference type="ARBA" id="ARBA00022989"/>
    </source>
</evidence>
<feature type="transmembrane region" description="Helical" evidence="9">
    <location>
        <begin position="238"/>
        <end position="261"/>
    </location>
</feature>
<evidence type="ECO:0000313" key="11">
    <source>
        <dbReference type="Proteomes" id="UP000270468"/>
    </source>
</evidence>
<feature type="transmembrane region" description="Helical" evidence="9">
    <location>
        <begin position="388"/>
        <end position="409"/>
    </location>
</feature>
<evidence type="ECO:0000256" key="4">
    <source>
        <dbReference type="ARBA" id="ARBA00022475"/>
    </source>
</evidence>
<keyword evidence="7 9" id="KW-1133">Transmembrane helix</keyword>
<gene>
    <name evidence="10" type="primary">alsT_2</name>
    <name evidence="10" type="ORF">FILTAD_00842</name>
</gene>
<evidence type="ECO:0000256" key="3">
    <source>
        <dbReference type="ARBA" id="ARBA00022448"/>
    </source>
</evidence>
<dbReference type="InterPro" id="IPR001463">
    <property type="entry name" value="Na/Ala_symport"/>
</dbReference>
<feature type="transmembrane region" description="Helical" evidence="9">
    <location>
        <begin position="146"/>
        <end position="163"/>
    </location>
</feature>
<protein>
    <submittedName>
        <fullName evidence="10">Amino-acid carrier protein AlsT</fullName>
    </submittedName>
</protein>
<feature type="transmembrane region" description="Helical" evidence="9">
    <location>
        <begin position="209"/>
        <end position="232"/>
    </location>
</feature>
<dbReference type="GO" id="GO:0005283">
    <property type="term" value="F:amino acid:sodium symporter activity"/>
    <property type="evidence" value="ECO:0007669"/>
    <property type="project" value="InterPro"/>
</dbReference>
<keyword evidence="11" id="KW-1185">Reference proteome</keyword>
<evidence type="ECO:0000256" key="2">
    <source>
        <dbReference type="ARBA" id="ARBA00009261"/>
    </source>
</evidence>
<keyword evidence="4 9" id="KW-1003">Cell membrane</keyword>
<dbReference type="FunFam" id="1.20.1740.10:FF:000004">
    <property type="entry name" value="Sodium:alanine symporter family protein"/>
    <property type="match status" value="1"/>
</dbReference>
<feature type="transmembrane region" description="Helical" evidence="9">
    <location>
        <begin position="415"/>
        <end position="433"/>
    </location>
</feature>
<feature type="transmembrane region" description="Helical" evidence="9">
    <location>
        <begin position="68"/>
        <end position="90"/>
    </location>
</feature>
<comment type="subcellular location">
    <subcellularLocation>
        <location evidence="1 9">Cell membrane</location>
        <topology evidence="1 9">Multi-pass membrane protein</topology>
    </subcellularLocation>
</comment>
<dbReference type="Proteomes" id="UP000270468">
    <property type="component" value="Unassembled WGS sequence"/>
</dbReference>
<name>A0A3P5X5Y3_9BACL</name>
<keyword evidence="3 9" id="KW-0813">Transport</keyword>
<feature type="transmembrane region" description="Helical" evidence="9">
    <location>
        <begin position="302"/>
        <end position="321"/>
    </location>
</feature>
<dbReference type="Pfam" id="PF01235">
    <property type="entry name" value="Na_Ala_symp"/>
    <property type="match status" value="1"/>
</dbReference>
<evidence type="ECO:0000256" key="5">
    <source>
        <dbReference type="ARBA" id="ARBA00022692"/>
    </source>
</evidence>
<dbReference type="PANTHER" id="PTHR30330">
    <property type="entry name" value="AGSS FAMILY TRANSPORTER, SODIUM-ALANINE"/>
    <property type="match status" value="1"/>
</dbReference>
<feature type="transmembrane region" description="Helical" evidence="9">
    <location>
        <begin position="183"/>
        <end position="202"/>
    </location>
</feature>
<dbReference type="EMBL" id="UXAV01000023">
    <property type="protein sequence ID" value="VDC22684.1"/>
    <property type="molecule type" value="Genomic_DNA"/>
</dbReference>
<proteinExistence type="inferred from homology"/>